<dbReference type="Gene3D" id="3.90.550.10">
    <property type="entry name" value="Spore Coat Polysaccharide Biosynthesis Protein SpsA, Chain A"/>
    <property type="match status" value="1"/>
</dbReference>
<accession>A0A2M6W9Z8</accession>
<dbReference type="EMBL" id="PFBP01000045">
    <property type="protein sequence ID" value="PIT89642.1"/>
    <property type="molecule type" value="Genomic_DNA"/>
</dbReference>
<evidence type="ECO:0000313" key="4">
    <source>
        <dbReference type="Proteomes" id="UP000231464"/>
    </source>
</evidence>
<dbReference type="AlphaFoldDB" id="A0A2M6W9Z8"/>
<reference evidence="4" key="1">
    <citation type="submission" date="2017-09" db="EMBL/GenBank/DDBJ databases">
        <title>Depth-based differentiation of microbial function through sediment-hosted aquifers and enrichment of novel symbionts in the deep terrestrial subsurface.</title>
        <authorList>
            <person name="Probst A.J."/>
            <person name="Ladd B."/>
            <person name="Jarett J.K."/>
            <person name="Geller-Mcgrath D.E."/>
            <person name="Sieber C.M.K."/>
            <person name="Emerson J.B."/>
            <person name="Anantharaman K."/>
            <person name="Thomas B.C."/>
            <person name="Malmstrom R."/>
            <person name="Stieglmeier M."/>
            <person name="Klingl A."/>
            <person name="Woyke T."/>
            <person name="Ryan C.M."/>
            <person name="Banfield J.F."/>
        </authorList>
    </citation>
    <scope>NUCLEOTIDE SEQUENCE [LARGE SCALE GENOMIC DNA]</scope>
</reference>
<dbReference type="PANTHER" id="PTHR43179:SF7">
    <property type="entry name" value="RHAMNOSYLTRANSFERASE WBBL"/>
    <property type="match status" value="1"/>
</dbReference>
<protein>
    <recommendedName>
        <fullName evidence="2">Glycosyltransferase 2-like domain-containing protein</fullName>
    </recommendedName>
</protein>
<evidence type="ECO:0000259" key="2">
    <source>
        <dbReference type="Pfam" id="PF00535"/>
    </source>
</evidence>
<evidence type="ECO:0000313" key="3">
    <source>
        <dbReference type="EMBL" id="PIT89642.1"/>
    </source>
</evidence>
<dbReference type="InterPro" id="IPR029044">
    <property type="entry name" value="Nucleotide-diphossugar_trans"/>
</dbReference>
<feature type="transmembrane region" description="Helical" evidence="1">
    <location>
        <begin position="321"/>
        <end position="346"/>
    </location>
</feature>
<organism evidence="3 4">
    <name type="scientific">Candidatus Kuenenbacteria bacterium CG10_big_fil_rev_8_21_14_0_10_36_11</name>
    <dbReference type="NCBI Taxonomy" id="1974618"/>
    <lineage>
        <taxon>Bacteria</taxon>
        <taxon>Candidatus Kueneniibacteriota</taxon>
    </lineage>
</organism>
<name>A0A2M6W9Z8_9BACT</name>
<keyword evidence="1" id="KW-0472">Membrane</keyword>
<dbReference type="SUPFAM" id="SSF53448">
    <property type="entry name" value="Nucleotide-diphospho-sugar transferases"/>
    <property type="match status" value="1"/>
</dbReference>
<comment type="caution">
    <text evidence="3">The sequence shown here is derived from an EMBL/GenBank/DDBJ whole genome shotgun (WGS) entry which is preliminary data.</text>
</comment>
<sequence length="356" mass="41423">MFLSIIIVSWNTRELTLKCLKSIFEFMKNIDFAIYLVDNNSSDGTVDAVEKSGLPTSSADRKAGVTNNFVTPNFSSENLHIIANKENVGFARANNQALITLFCHSRPRSKSRAGSSGNLVELWDPHFRGDDNVGTGLDLSLRSEYVLLLNPDTEFVDDKIKQAIDFMETHPDIGIFGPKLLNSDMTLQKSCRRFPGILDQLFIQLKFYNFFPEKIKATRDYFMLDFDYNEIKEVDQVMGAAMLVRREVIEKIGLLDENFWAVFEEVDFCKRAKDAGYKIYFYPDWQIIHHKEQSFKQWPGLRKQINFNRSLYYYFKKHQPFWQLFLLWLVQPINLLLTIVDTIFGIRKKQGKSKNL</sequence>
<gene>
    <name evidence="3" type="ORF">COU23_02840</name>
</gene>
<keyword evidence="1" id="KW-0812">Transmembrane</keyword>
<evidence type="ECO:0000256" key="1">
    <source>
        <dbReference type="SAM" id="Phobius"/>
    </source>
</evidence>
<dbReference type="CDD" id="cd04186">
    <property type="entry name" value="GT_2_like_c"/>
    <property type="match status" value="1"/>
</dbReference>
<dbReference type="Proteomes" id="UP000231464">
    <property type="component" value="Unassembled WGS sequence"/>
</dbReference>
<dbReference type="Pfam" id="PF00535">
    <property type="entry name" value="Glycos_transf_2"/>
    <property type="match status" value="1"/>
</dbReference>
<feature type="domain" description="Glycosyltransferase 2-like" evidence="2">
    <location>
        <begin position="4"/>
        <end position="98"/>
    </location>
</feature>
<keyword evidence="1" id="KW-1133">Transmembrane helix</keyword>
<dbReference type="PANTHER" id="PTHR43179">
    <property type="entry name" value="RHAMNOSYLTRANSFERASE WBBL"/>
    <property type="match status" value="1"/>
</dbReference>
<proteinExistence type="predicted"/>
<dbReference type="InterPro" id="IPR001173">
    <property type="entry name" value="Glyco_trans_2-like"/>
</dbReference>